<evidence type="ECO:0000259" key="5">
    <source>
        <dbReference type="Pfam" id="PF00155"/>
    </source>
</evidence>
<feature type="domain" description="Aminotransferase class I/classII large" evidence="5">
    <location>
        <begin position="27"/>
        <end position="368"/>
    </location>
</feature>
<organism evidence="6 7">
    <name type="scientific">Paraburkholderia dipogonis</name>
    <dbReference type="NCBI Taxonomy" id="1211383"/>
    <lineage>
        <taxon>Bacteria</taxon>
        <taxon>Pseudomonadati</taxon>
        <taxon>Pseudomonadota</taxon>
        <taxon>Betaproteobacteria</taxon>
        <taxon>Burkholderiales</taxon>
        <taxon>Burkholderiaceae</taxon>
        <taxon>Paraburkholderia</taxon>
    </lineage>
</organism>
<dbReference type="Proteomes" id="UP001629230">
    <property type="component" value="Unassembled WGS sequence"/>
</dbReference>
<evidence type="ECO:0000256" key="2">
    <source>
        <dbReference type="ARBA" id="ARBA00022679"/>
    </source>
</evidence>
<evidence type="ECO:0000256" key="3">
    <source>
        <dbReference type="ARBA" id="ARBA00022898"/>
    </source>
</evidence>
<keyword evidence="6" id="KW-0032">Aminotransferase</keyword>
<dbReference type="Pfam" id="PF00155">
    <property type="entry name" value="Aminotran_1_2"/>
    <property type="match status" value="1"/>
</dbReference>
<keyword evidence="7" id="KW-1185">Reference proteome</keyword>
<dbReference type="SUPFAM" id="SSF53383">
    <property type="entry name" value="PLP-dependent transferases"/>
    <property type="match status" value="1"/>
</dbReference>
<dbReference type="GO" id="GO:0008483">
    <property type="term" value="F:transaminase activity"/>
    <property type="evidence" value="ECO:0007669"/>
    <property type="project" value="UniProtKB-KW"/>
</dbReference>
<dbReference type="InterPro" id="IPR004839">
    <property type="entry name" value="Aminotransferase_I/II_large"/>
</dbReference>
<evidence type="ECO:0000256" key="4">
    <source>
        <dbReference type="RuleBase" id="RU003693"/>
    </source>
</evidence>
<dbReference type="PANTHER" id="PTHR13693">
    <property type="entry name" value="CLASS II AMINOTRANSFERASE/8-AMINO-7-OXONONANOATE SYNTHASE"/>
    <property type="match status" value="1"/>
</dbReference>
<dbReference type="InterPro" id="IPR015421">
    <property type="entry name" value="PyrdxlP-dep_Trfase_major"/>
</dbReference>
<reference evidence="6 7" key="1">
    <citation type="journal article" date="2024" name="Chem. Sci.">
        <title>Discovery of megapolipeptins by genome mining of a Burkholderiales bacteria collection.</title>
        <authorList>
            <person name="Paulo B.S."/>
            <person name="Recchia M.J.J."/>
            <person name="Lee S."/>
            <person name="Fergusson C.H."/>
            <person name="Romanowski S.B."/>
            <person name="Hernandez A."/>
            <person name="Krull N."/>
            <person name="Liu D.Y."/>
            <person name="Cavanagh H."/>
            <person name="Bos A."/>
            <person name="Gray C.A."/>
            <person name="Murphy B.T."/>
            <person name="Linington R.G."/>
            <person name="Eustaquio A.S."/>
        </authorList>
    </citation>
    <scope>NUCLEOTIDE SEQUENCE [LARGE SCALE GENOMIC DNA]</scope>
    <source>
        <strain evidence="6 7">RL17-350-BIC-A</strain>
    </source>
</reference>
<accession>A0ABW9AY64</accession>
<dbReference type="InterPro" id="IPR050087">
    <property type="entry name" value="AON_synthase_class-II"/>
</dbReference>
<keyword evidence="2" id="KW-0808">Transferase</keyword>
<dbReference type="RefSeq" id="WP_408179225.1">
    <property type="nucleotide sequence ID" value="NZ_JAQQEZ010000020.1"/>
</dbReference>
<protein>
    <submittedName>
        <fullName evidence="6">Aminotransferase class I/II-fold pyridoxal phosphate-dependent enzyme</fullName>
    </submittedName>
</protein>
<proteinExistence type="inferred from homology"/>
<dbReference type="Gene3D" id="3.90.1150.10">
    <property type="entry name" value="Aspartate Aminotransferase, domain 1"/>
    <property type="match status" value="1"/>
</dbReference>
<evidence type="ECO:0000313" key="6">
    <source>
        <dbReference type="EMBL" id="MFM0004374.1"/>
    </source>
</evidence>
<dbReference type="InterPro" id="IPR015424">
    <property type="entry name" value="PyrdxlP-dep_Trfase"/>
</dbReference>
<comment type="cofactor">
    <cofactor evidence="1 4">
        <name>pyridoxal 5'-phosphate</name>
        <dbReference type="ChEBI" id="CHEBI:597326"/>
    </cofactor>
</comment>
<dbReference type="InterPro" id="IPR015422">
    <property type="entry name" value="PyrdxlP-dep_Trfase_small"/>
</dbReference>
<name>A0ABW9AY64_9BURK</name>
<dbReference type="InterPro" id="IPR001917">
    <property type="entry name" value="Aminotrans_II_pyridoxalP_BS"/>
</dbReference>
<gene>
    <name evidence="6" type="ORF">PQR57_25535</name>
</gene>
<comment type="caution">
    <text evidence="6">The sequence shown here is derived from an EMBL/GenBank/DDBJ whole genome shotgun (WGS) entry which is preliminary data.</text>
</comment>
<keyword evidence="3 4" id="KW-0663">Pyridoxal phosphate</keyword>
<evidence type="ECO:0000313" key="7">
    <source>
        <dbReference type="Proteomes" id="UP001629230"/>
    </source>
</evidence>
<dbReference type="PROSITE" id="PS00599">
    <property type="entry name" value="AA_TRANSFER_CLASS_2"/>
    <property type="match status" value="1"/>
</dbReference>
<dbReference type="EMBL" id="JAQQEZ010000020">
    <property type="protein sequence ID" value="MFM0004374.1"/>
    <property type="molecule type" value="Genomic_DNA"/>
</dbReference>
<dbReference type="Gene3D" id="3.40.640.10">
    <property type="entry name" value="Type I PLP-dependent aspartate aminotransferase-like (Major domain)"/>
    <property type="match status" value="1"/>
</dbReference>
<evidence type="ECO:0000256" key="1">
    <source>
        <dbReference type="ARBA" id="ARBA00001933"/>
    </source>
</evidence>
<comment type="similarity">
    <text evidence="4">Belongs to the class-II pyridoxal-phosphate-dependent aminotransferase family.</text>
</comment>
<sequence>MPEDEIFMSLRVIQSPISGSARIDGKKIIVLGSNNYRGLANHPVVLAAFHEGLRQYGAGTGMNPPLATTSAHRRLEEALAEFHQAEAAMVFNSCTAANLALLDTVTTAGDLIFSDELNHASIIDGCRLSRARVVRVKHRSVASFSQALEQSSSGEPQQRKLFITDGVFSMEGYTAPLPEFLEATTRSNTMFALDESHAAGVVGNTGRGSAELHDCMDKIDYVTGTLSKAFGAVGGGYICASNERIAELKGKARLALFSSSISPAAAEAAAAAVSLARSDLESLERMRYVAEKFRSGVAQLGFKTVNSESPITPVLIGDAERTQVFSRLLEEGGVYVPALAFPVVPEGTARLRAQTSAAHTDDDIDFVLSVFERVGRDLRLI</sequence>